<dbReference type="PANTHER" id="PTHR42878:SF7">
    <property type="entry name" value="SENSOR HISTIDINE KINASE GLRK"/>
    <property type="match status" value="1"/>
</dbReference>
<dbReference type="GO" id="GO:0007234">
    <property type="term" value="P:osmosensory signaling via phosphorelay pathway"/>
    <property type="evidence" value="ECO:0007669"/>
    <property type="project" value="TreeGrafter"/>
</dbReference>
<dbReference type="InterPro" id="IPR000014">
    <property type="entry name" value="PAS"/>
</dbReference>
<dbReference type="InterPro" id="IPR003661">
    <property type="entry name" value="HisK_dim/P_dom"/>
</dbReference>
<feature type="domain" description="PAS" evidence="15">
    <location>
        <begin position="143"/>
        <end position="178"/>
    </location>
</feature>
<evidence type="ECO:0000256" key="4">
    <source>
        <dbReference type="ARBA" id="ARBA00022679"/>
    </source>
</evidence>
<dbReference type="SUPFAM" id="SSF52172">
    <property type="entry name" value="CheY-like"/>
    <property type="match status" value="1"/>
</dbReference>
<feature type="domain" description="Histidine kinase" evidence="13">
    <location>
        <begin position="370"/>
        <end position="469"/>
    </location>
</feature>
<reference evidence="16" key="2">
    <citation type="submission" date="2019-02" db="EMBL/GenBank/DDBJ databases">
        <authorList>
            <person name="Chen S.-C."/>
            <person name="Chien H.-H."/>
            <person name="Lai M.-C."/>
        </authorList>
    </citation>
    <scope>NUCLEOTIDE SEQUENCE</scope>
    <source>
        <strain evidence="16">N2F9704</strain>
    </source>
</reference>
<dbReference type="Pfam" id="PF02518">
    <property type="entry name" value="HATPase_c"/>
    <property type="match status" value="1"/>
</dbReference>
<dbReference type="Pfam" id="PF13426">
    <property type="entry name" value="PAS_9"/>
    <property type="match status" value="1"/>
</dbReference>
<keyword evidence="10" id="KW-0902">Two-component regulatory system</keyword>
<evidence type="ECO:0000256" key="9">
    <source>
        <dbReference type="ARBA" id="ARBA00022989"/>
    </source>
</evidence>
<proteinExistence type="predicted"/>
<dbReference type="PROSITE" id="PS50109">
    <property type="entry name" value="HIS_KIN"/>
    <property type="match status" value="1"/>
</dbReference>
<dbReference type="SMART" id="SM00091">
    <property type="entry name" value="PAS"/>
    <property type="match status" value="1"/>
</dbReference>
<dbReference type="GO" id="GO:0030295">
    <property type="term" value="F:protein kinase activator activity"/>
    <property type="evidence" value="ECO:0007669"/>
    <property type="project" value="TreeGrafter"/>
</dbReference>
<dbReference type="PROSITE" id="PS50112">
    <property type="entry name" value="PAS"/>
    <property type="match status" value="1"/>
</dbReference>
<dbReference type="CDD" id="cd00130">
    <property type="entry name" value="PAS"/>
    <property type="match status" value="1"/>
</dbReference>
<dbReference type="SUPFAM" id="SSF55874">
    <property type="entry name" value="ATPase domain of HSP90 chaperone/DNA topoisomerase II/histidine kinase"/>
    <property type="match status" value="1"/>
</dbReference>
<dbReference type="EMBL" id="CP036172">
    <property type="protein sequence ID" value="QSZ67592.1"/>
    <property type="molecule type" value="Genomic_DNA"/>
</dbReference>
<evidence type="ECO:0000256" key="2">
    <source>
        <dbReference type="ARBA" id="ARBA00004141"/>
    </source>
</evidence>
<keyword evidence="7" id="KW-0418">Kinase</keyword>
<evidence type="ECO:0000256" key="8">
    <source>
        <dbReference type="ARBA" id="ARBA00022840"/>
    </source>
</evidence>
<reference evidence="16" key="1">
    <citation type="journal article" date="2001" name="Int. J. Syst. Evol. Microbiol.">
        <title>Methanofollis aquaemaris sp. nov., a methanogen isolated from an aquaculture fish pond.</title>
        <authorList>
            <person name="Lai M.C."/>
            <person name="Chen S.C."/>
        </authorList>
    </citation>
    <scope>NUCLEOTIDE SEQUENCE</scope>
    <source>
        <strain evidence="16">N2F9704</strain>
    </source>
</reference>
<dbReference type="Gene3D" id="3.30.450.20">
    <property type="entry name" value="PAS domain"/>
    <property type="match status" value="1"/>
</dbReference>
<organism evidence="16 17">
    <name type="scientific">Methanofollis aquaemaris</name>
    <dbReference type="NCBI Taxonomy" id="126734"/>
    <lineage>
        <taxon>Archaea</taxon>
        <taxon>Methanobacteriati</taxon>
        <taxon>Methanobacteriota</taxon>
        <taxon>Stenosarchaea group</taxon>
        <taxon>Methanomicrobia</taxon>
        <taxon>Methanomicrobiales</taxon>
        <taxon>Methanomicrobiaceae</taxon>
        <taxon>Methanofollis</taxon>
    </lineage>
</organism>
<evidence type="ECO:0000313" key="16">
    <source>
        <dbReference type="EMBL" id="QSZ67592.1"/>
    </source>
</evidence>
<evidence type="ECO:0000256" key="11">
    <source>
        <dbReference type="ARBA" id="ARBA00023136"/>
    </source>
</evidence>
<dbReference type="GO" id="GO:0016020">
    <property type="term" value="C:membrane"/>
    <property type="evidence" value="ECO:0007669"/>
    <property type="project" value="UniProtKB-SubCell"/>
</dbReference>
<keyword evidence="5" id="KW-0812">Transmembrane</keyword>
<keyword evidence="9" id="KW-1133">Transmembrane helix</keyword>
<feature type="domain" description="Response regulatory" evidence="14">
    <location>
        <begin position="13"/>
        <end position="128"/>
    </location>
</feature>
<dbReference type="Gene3D" id="1.10.287.130">
    <property type="match status" value="1"/>
</dbReference>
<evidence type="ECO:0000256" key="3">
    <source>
        <dbReference type="ARBA" id="ARBA00012438"/>
    </source>
</evidence>
<dbReference type="PANTHER" id="PTHR42878">
    <property type="entry name" value="TWO-COMPONENT HISTIDINE KINASE"/>
    <property type="match status" value="1"/>
</dbReference>
<accession>A0A8A3S6A0</accession>
<evidence type="ECO:0000259" key="13">
    <source>
        <dbReference type="PROSITE" id="PS50109"/>
    </source>
</evidence>
<keyword evidence="6" id="KW-0547">Nucleotide-binding</keyword>
<comment type="subcellular location">
    <subcellularLocation>
        <location evidence="2">Membrane</location>
        <topology evidence="2">Multi-pass membrane protein</topology>
    </subcellularLocation>
</comment>
<evidence type="ECO:0000256" key="12">
    <source>
        <dbReference type="PROSITE-ProRule" id="PRU00169"/>
    </source>
</evidence>
<dbReference type="Proteomes" id="UP001042704">
    <property type="component" value="Chromosome"/>
</dbReference>
<protein>
    <recommendedName>
        <fullName evidence="3">histidine kinase</fullName>
        <ecNumber evidence="3">2.7.13.3</ecNumber>
    </recommendedName>
</protein>
<comment type="caution">
    <text evidence="12">Lacks conserved residue(s) required for the propagation of feature annotation.</text>
</comment>
<dbReference type="InterPro" id="IPR011006">
    <property type="entry name" value="CheY-like_superfamily"/>
</dbReference>
<dbReference type="GO" id="GO:0000156">
    <property type="term" value="F:phosphorelay response regulator activity"/>
    <property type="evidence" value="ECO:0007669"/>
    <property type="project" value="TreeGrafter"/>
</dbReference>
<dbReference type="Gene3D" id="3.40.50.2300">
    <property type="match status" value="1"/>
</dbReference>
<dbReference type="InterPro" id="IPR036890">
    <property type="entry name" value="HATPase_C_sf"/>
</dbReference>
<dbReference type="InterPro" id="IPR036097">
    <property type="entry name" value="HisK_dim/P_sf"/>
</dbReference>
<dbReference type="InterPro" id="IPR050351">
    <property type="entry name" value="BphY/WalK/GraS-like"/>
</dbReference>
<dbReference type="InterPro" id="IPR001789">
    <property type="entry name" value="Sig_transdc_resp-reg_receiver"/>
</dbReference>
<dbReference type="CDD" id="cd00075">
    <property type="entry name" value="HATPase"/>
    <property type="match status" value="1"/>
</dbReference>
<evidence type="ECO:0000313" key="17">
    <source>
        <dbReference type="Proteomes" id="UP001042704"/>
    </source>
</evidence>
<dbReference type="GO" id="GO:0005524">
    <property type="term" value="F:ATP binding"/>
    <property type="evidence" value="ECO:0007669"/>
    <property type="project" value="UniProtKB-KW"/>
</dbReference>
<dbReference type="PROSITE" id="PS50110">
    <property type="entry name" value="RESPONSE_REGULATORY"/>
    <property type="match status" value="1"/>
</dbReference>
<evidence type="ECO:0000256" key="10">
    <source>
        <dbReference type="ARBA" id="ARBA00023012"/>
    </source>
</evidence>
<sequence length="477" mass="52500">MQKEQQKRWPIGYILMIDPDEGVLNRIKDALGYDDTLPVVTCRSEDEALAHLSAAPCEAVFARYRMPDTNSRAFLKTVRARNPDIPFIFFAGTAQEDEIAGVFGCGDGLFLPTVDGGPALEPVIHRMVAHRQMMRHLGMAQIALERAGDLVFWLDANGRFVYVNDTASALLGYSREEFATMTLGEIDPAFPTERWPEAWEEMKRRRRVSQESSHLTKTGTVIPLEIRGEYLHFDGKEYLCAVARDISAHKQAMAAVQEANKKLNLLSGITRHDILNQVTALTGYLHLLDREAGALDNPAVQQYLERCKETAETIQRQISFTRDYEVLGVHGSAWQSVDEAVWRAATAVLPPGVDLRAETGALEVYADPMLEKVFFNLLENAVRHGDGVTGVRVGFSVDESGGVIVVEDDGAGVPDGKKSSIFEVGFGRKTGGFGLFLVQSILAITGMTIVETGREGEGARFEIRVPPGGYRKGAGGR</sequence>
<keyword evidence="11" id="KW-0472">Membrane</keyword>
<name>A0A8A3S6A0_9EURY</name>
<dbReference type="SUPFAM" id="SSF55785">
    <property type="entry name" value="PYP-like sensor domain (PAS domain)"/>
    <property type="match status" value="1"/>
</dbReference>
<evidence type="ECO:0000256" key="5">
    <source>
        <dbReference type="ARBA" id="ARBA00022692"/>
    </source>
</evidence>
<evidence type="ECO:0000256" key="7">
    <source>
        <dbReference type="ARBA" id="ARBA00022777"/>
    </source>
</evidence>
<dbReference type="AlphaFoldDB" id="A0A8A3S6A0"/>
<dbReference type="GO" id="GO:0000155">
    <property type="term" value="F:phosphorelay sensor kinase activity"/>
    <property type="evidence" value="ECO:0007669"/>
    <property type="project" value="InterPro"/>
</dbReference>
<dbReference type="CDD" id="cd00082">
    <property type="entry name" value="HisKA"/>
    <property type="match status" value="1"/>
</dbReference>
<dbReference type="EC" id="2.7.13.3" evidence="3"/>
<gene>
    <name evidence="16" type="ORF">RJ40_08765</name>
</gene>
<evidence type="ECO:0000256" key="6">
    <source>
        <dbReference type="ARBA" id="ARBA00022741"/>
    </source>
</evidence>
<evidence type="ECO:0000256" key="1">
    <source>
        <dbReference type="ARBA" id="ARBA00000085"/>
    </source>
</evidence>
<evidence type="ECO:0000259" key="15">
    <source>
        <dbReference type="PROSITE" id="PS50112"/>
    </source>
</evidence>
<keyword evidence="17" id="KW-1185">Reference proteome</keyword>
<dbReference type="InterPro" id="IPR005467">
    <property type="entry name" value="His_kinase_dom"/>
</dbReference>
<comment type="catalytic activity">
    <reaction evidence="1">
        <text>ATP + protein L-histidine = ADP + protein N-phospho-L-histidine.</text>
        <dbReference type="EC" id="2.7.13.3"/>
    </reaction>
</comment>
<dbReference type="InterPro" id="IPR035965">
    <property type="entry name" value="PAS-like_dom_sf"/>
</dbReference>
<dbReference type="Gene3D" id="3.30.565.10">
    <property type="entry name" value="Histidine kinase-like ATPase, C-terminal domain"/>
    <property type="match status" value="1"/>
</dbReference>
<dbReference type="KEGG" id="maqe:RJ40_08765"/>
<keyword evidence="4" id="KW-0808">Transferase</keyword>
<dbReference type="NCBIfam" id="TIGR00229">
    <property type="entry name" value="sensory_box"/>
    <property type="match status" value="1"/>
</dbReference>
<dbReference type="InterPro" id="IPR003594">
    <property type="entry name" value="HATPase_dom"/>
</dbReference>
<dbReference type="CDD" id="cd00156">
    <property type="entry name" value="REC"/>
    <property type="match status" value="1"/>
</dbReference>
<evidence type="ECO:0000259" key="14">
    <source>
        <dbReference type="PROSITE" id="PS50110"/>
    </source>
</evidence>
<dbReference type="SMART" id="SM00387">
    <property type="entry name" value="HATPase_c"/>
    <property type="match status" value="1"/>
</dbReference>
<dbReference type="SUPFAM" id="SSF47384">
    <property type="entry name" value="Homodimeric domain of signal transducing histidine kinase"/>
    <property type="match status" value="1"/>
</dbReference>
<keyword evidence="8" id="KW-0067">ATP-binding</keyword>